<name>A0A4Q7LVI3_9BURK</name>
<dbReference type="GO" id="GO:0003677">
    <property type="term" value="F:DNA binding"/>
    <property type="evidence" value="ECO:0007669"/>
    <property type="project" value="InterPro"/>
</dbReference>
<proteinExistence type="predicted"/>
<dbReference type="OrthoDB" id="5782056at2"/>
<protein>
    <submittedName>
        <fullName evidence="3">Restriction system protein</fullName>
    </submittedName>
</protein>
<dbReference type="InterPro" id="IPR007560">
    <property type="entry name" value="Restrct_endonuc_IV_Mrr"/>
</dbReference>
<evidence type="ECO:0000259" key="2">
    <source>
        <dbReference type="Pfam" id="PF04471"/>
    </source>
</evidence>
<feature type="transmembrane region" description="Helical" evidence="1">
    <location>
        <begin position="70"/>
        <end position="88"/>
    </location>
</feature>
<gene>
    <name evidence="3" type="ORF">EV685_0232</name>
</gene>
<dbReference type="InterPro" id="IPR052906">
    <property type="entry name" value="Type_IV_Methyl-Rstrct_Enzyme"/>
</dbReference>
<comment type="caution">
    <text evidence="3">The sequence shown here is derived from an EMBL/GenBank/DDBJ whole genome shotgun (WGS) entry which is preliminary data.</text>
</comment>
<keyword evidence="1" id="KW-1133">Transmembrane helix</keyword>
<dbReference type="SUPFAM" id="SSF57783">
    <property type="entry name" value="Zinc beta-ribbon"/>
    <property type="match status" value="1"/>
</dbReference>
<dbReference type="Pfam" id="PF04471">
    <property type="entry name" value="Mrr_cat"/>
    <property type="match status" value="1"/>
</dbReference>
<dbReference type="EMBL" id="SGWV01000007">
    <property type="protein sequence ID" value="RZS57958.1"/>
    <property type="molecule type" value="Genomic_DNA"/>
</dbReference>
<dbReference type="RefSeq" id="WP_130480167.1">
    <property type="nucleotide sequence ID" value="NZ_SGWV01000007.1"/>
</dbReference>
<dbReference type="GO" id="GO:0015666">
    <property type="term" value="F:restriction endodeoxyribonuclease activity"/>
    <property type="evidence" value="ECO:0007669"/>
    <property type="project" value="TreeGrafter"/>
</dbReference>
<organism evidence="3 4">
    <name type="scientific">Sphaerotilus mobilis</name>
    <dbReference type="NCBI Taxonomy" id="47994"/>
    <lineage>
        <taxon>Bacteria</taxon>
        <taxon>Pseudomonadati</taxon>
        <taxon>Pseudomonadota</taxon>
        <taxon>Betaproteobacteria</taxon>
        <taxon>Burkholderiales</taxon>
        <taxon>Sphaerotilaceae</taxon>
        <taxon>Sphaerotilus</taxon>
    </lineage>
</organism>
<accession>A0A4Q7LVI3</accession>
<evidence type="ECO:0000256" key="1">
    <source>
        <dbReference type="SAM" id="Phobius"/>
    </source>
</evidence>
<feature type="transmembrane region" description="Helical" evidence="1">
    <location>
        <begin position="21"/>
        <end position="38"/>
    </location>
</feature>
<dbReference type="SUPFAM" id="SSF52980">
    <property type="entry name" value="Restriction endonuclease-like"/>
    <property type="match status" value="1"/>
</dbReference>
<dbReference type="InterPro" id="IPR011856">
    <property type="entry name" value="tRNA_endonuc-like_dom_sf"/>
</dbReference>
<evidence type="ECO:0000313" key="3">
    <source>
        <dbReference type="EMBL" id="RZS57958.1"/>
    </source>
</evidence>
<dbReference type="GO" id="GO:0009307">
    <property type="term" value="P:DNA restriction-modification system"/>
    <property type="evidence" value="ECO:0007669"/>
    <property type="project" value="InterPro"/>
</dbReference>
<dbReference type="InterPro" id="IPR011335">
    <property type="entry name" value="Restrct_endonuc-II-like"/>
</dbReference>
<reference evidence="3 4" key="1">
    <citation type="submission" date="2019-02" db="EMBL/GenBank/DDBJ databases">
        <title>Genomic Encyclopedia of Type Strains, Phase IV (KMG-IV): sequencing the most valuable type-strain genomes for metagenomic binning, comparative biology and taxonomic classification.</title>
        <authorList>
            <person name="Goeker M."/>
        </authorList>
    </citation>
    <scope>NUCLEOTIDE SEQUENCE [LARGE SCALE GENOMIC DNA]</scope>
    <source>
        <strain evidence="3 4">DSM 10617</strain>
    </source>
</reference>
<dbReference type="PANTHER" id="PTHR30015">
    <property type="entry name" value="MRR RESTRICTION SYSTEM PROTEIN"/>
    <property type="match status" value="1"/>
</dbReference>
<feature type="domain" description="Restriction endonuclease type IV Mrr" evidence="2">
    <location>
        <begin position="112"/>
        <end position="221"/>
    </location>
</feature>
<dbReference type="Proteomes" id="UP000293433">
    <property type="component" value="Unassembled WGS sequence"/>
</dbReference>
<evidence type="ECO:0000313" key="4">
    <source>
        <dbReference type="Proteomes" id="UP000293433"/>
    </source>
</evidence>
<keyword evidence="1" id="KW-0812">Transmembrane</keyword>
<dbReference type="AlphaFoldDB" id="A0A4Q7LVI3"/>
<keyword evidence="1" id="KW-0472">Membrane</keyword>
<dbReference type="Gene3D" id="3.30.65.10">
    <property type="entry name" value="Bacterial Topoisomerase I, domain 1"/>
    <property type="match status" value="1"/>
</dbReference>
<dbReference type="Gene3D" id="3.40.1350.10">
    <property type="match status" value="1"/>
</dbReference>
<dbReference type="PANTHER" id="PTHR30015:SF7">
    <property type="entry name" value="TYPE IV METHYL-DIRECTED RESTRICTION ENZYME ECOKMRR"/>
    <property type="match status" value="1"/>
</dbReference>
<keyword evidence="4" id="KW-1185">Reference proteome</keyword>
<sequence>MSRRRATKKSNAEFLVDLMARLPWWAGVLLAVLSYLLLHRIAELPMTATAQSGHMGAFATQAMGRSLASFGQYVLPLICLAGAAISAWRRRERRQLVAVVADVSATGGAAALDDMTWQQFEKLVGEGFRLQGYRVAETGGGGADGGVDLVLTQGSETTLVQCKQWRALKVGVTVVRELYGVMAARGAAGGIVVTSGQYTADAKAFAEGRNIRLVDGKGLQLLIRSARQNRPSNPPKAVTVPDARAPSCPFCAKPMTQRIAKRGASAGSAFWGCTGYPTCKGTRVMG</sequence>